<proteinExistence type="inferred from homology"/>
<dbReference type="AlphaFoldDB" id="A0A109RGH2"/>
<organism evidence="4 5">
    <name type="scientific">Aerococcus urinaehominis</name>
    <dbReference type="NCBI Taxonomy" id="128944"/>
    <lineage>
        <taxon>Bacteria</taxon>
        <taxon>Bacillati</taxon>
        <taxon>Bacillota</taxon>
        <taxon>Bacilli</taxon>
        <taxon>Lactobacillales</taxon>
        <taxon>Aerococcaceae</taxon>
        <taxon>Aerococcus</taxon>
    </lineage>
</organism>
<dbReference type="OrthoDB" id="46791at2"/>
<dbReference type="GO" id="GO:0046961">
    <property type="term" value="F:proton-transporting ATPase activity, rotational mechanism"/>
    <property type="evidence" value="ECO:0007669"/>
    <property type="project" value="InterPro"/>
</dbReference>
<dbReference type="Pfam" id="PF01990">
    <property type="entry name" value="ATP-synt_F"/>
    <property type="match status" value="1"/>
</dbReference>
<protein>
    <submittedName>
        <fullName evidence="4">ATP synthase</fullName>
    </submittedName>
</protein>
<dbReference type="SUPFAM" id="SSF159468">
    <property type="entry name" value="AtpF-like"/>
    <property type="match status" value="1"/>
</dbReference>
<dbReference type="KEGG" id="auh:AWM75_02200"/>
<sequence>MKQFVIVDNAESLTGMRLAGIEGVLIDDKHDFDQVLDQVLEKTEIGLIHISPSLIASHQERINDIRFNRTSPLLVSLKGPNDHQADDSITDTIQQAIGIQL</sequence>
<evidence type="ECO:0000256" key="1">
    <source>
        <dbReference type="ARBA" id="ARBA00010148"/>
    </source>
</evidence>
<keyword evidence="5" id="KW-1185">Reference proteome</keyword>
<dbReference type="Proteomes" id="UP000062260">
    <property type="component" value="Chromosome"/>
</dbReference>
<gene>
    <name evidence="4" type="ORF">AWM75_02200</name>
</gene>
<dbReference type="EMBL" id="CP014163">
    <property type="protein sequence ID" value="AMB98874.1"/>
    <property type="molecule type" value="Genomic_DNA"/>
</dbReference>
<evidence type="ECO:0000256" key="3">
    <source>
        <dbReference type="ARBA" id="ARBA00023065"/>
    </source>
</evidence>
<name>A0A109RGH2_9LACT</name>
<dbReference type="STRING" id="128944.AWM75_02200"/>
<reference evidence="5" key="2">
    <citation type="submission" date="2016-01" db="EMBL/GenBank/DDBJ databases">
        <title>Six Aerococcus type strain genome sequencing and assembly using PacBio and Illumina Hiseq.</title>
        <authorList>
            <person name="Carkaci D."/>
            <person name="Dargis R."/>
            <person name="Nielsen X.C."/>
            <person name="Skovgaard O."/>
            <person name="Fuursted K."/>
            <person name="Christensen J.J."/>
        </authorList>
    </citation>
    <scope>NUCLEOTIDE SEQUENCE [LARGE SCALE GENOMIC DNA]</scope>
    <source>
        <strain evidence="5">CCUG42038B</strain>
    </source>
</reference>
<keyword evidence="2" id="KW-0813">Transport</keyword>
<dbReference type="InterPro" id="IPR036906">
    <property type="entry name" value="ATPase_V1_fsu_sf"/>
</dbReference>
<accession>A0A109RGH2</accession>
<evidence type="ECO:0000313" key="4">
    <source>
        <dbReference type="EMBL" id="AMB98874.1"/>
    </source>
</evidence>
<dbReference type="Gene3D" id="3.40.50.10580">
    <property type="entry name" value="ATPase, V1 complex, subunit F"/>
    <property type="match status" value="1"/>
</dbReference>
<dbReference type="RefSeq" id="WP_067977694.1">
    <property type="nucleotide sequence ID" value="NZ_CP014163.1"/>
</dbReference>
<comment type="similarity">
    <text evidence="1">Belongs to the V-ATPase F subunit family.</text>
</comment>
<evidence type="ECO:0000256" key="2">
    <source>
        <dbReference type="ARBA" id="ARBA00022448"/>
    </source>
</evidence>
<dbReference type="InterPro" id="IPR008218">
    <property type="entry name" value="ATPase_V1-cplx_f_g_su"/>
</dbReference>
<keyword evidence="3" id="KW-0406">Ion transport</keyword>
<reference evidence="4 5" key="1">
    <citation type="journal article" date="2016" name="Genome Announc.">
        <title>Complete Genome Sequences of Aerococcus christensenii CCUG 28831T, Aerococcus sanguinicola CCUG 43001T, Aerococcus urinae CCUG 36881T, Aerococcus urinaeequi CCUG 28094T, Aerococcus urinaehominis CCUG 42038 BT, and Aerococcus viridans CCUG 4311T.</title>
        <authorList>
            <person name="Carkaci D."/>
            <person name="Dargis R."/>
            <person name="Nielsen X.C."/>
            <person name="Skovgaard O."/>
            <person name="Fuursted K."/>
            <person name="Christensen J.J."/>
        </authorList>
    </citation>
    <scope>NUCLEOTIDE SEQUENCE [LARGE SCALE GENOMIC DNA]</scope>
    <source>
        <strain evidence="4 5">CCUG42038B</strain>
    </source>
</reference>
<evidence type="ECO:0000313" key="5">
    <source>
        <dbReference type="Proteomes" id="UP000062260"/>
    </source>
</evidence>